<name>A0A2V2N705_9EURY</name>
<dbReference type="SUPFAM" id="SSF52540">
    <property type="entry name" value="P-loop containing nucleoside triphosphate hydrolases"/>
    <property type="match status" value="1"/>
</dbReference>
<evidence type="ECO:0000256" key="7">
    <source>
        <dbReference type="ARBA" id="ARBA00023065"/>
    </source>
</evidence>
<sequence length="314" mass="34553">MSHNKPVLQISNLSVTFRNKNEVMRALHDFSCSLYAGECTAVIGESGCGKSVAAHAILKLFSDSTEITGSIRFDSQELITCSESRLKEIRGKRIGIIYQNPDRSLNPIYTIERQMKEPLQSHNISIPGAMRDHILKTLKRVGFPEPDQAMMQYPCQNSGGMNQRAATAVVLGLMPEVIIADEPTKGLDKERLVDIESCLMGIKVQNQSLLLITHDIPLAERIADTLIVMYAGQIVEAGPADEVLSSPLHPYTKGLLKSLPRNGFIPIEGSAPPLSSLPPGCRFANRCDCVTEVCTHQCPEITLTDTREVRCHLC</sequence>
<evidence type="ECO:0000256" key="9">
    <source>
        <dbReference type="ARBA" id="ARBA00038669"/>
    </source>
</evidence>
<dbReference type="AlphaFoldDB" id="A0A2V2N705"/>
<keyword evidence="8" id="KW-0472">Membrane</keyword>
<dbReference type="Pfam" id="PF08352">
    <property type="entry name" value="oligo_HPY"/>
    <property type="match status" value="1"/>
</dbReference>
<evidence type="ECO:0000256" key="4">
    <source>
        <dbReference type="ARBA" id="ARBA00022741"/>
    </source>
</evidence>
<evidence type="ECO:0000256" key="11">
    <source>
        <dbReference type="ARBA" id="ARBA00044143"/>
    </source>
</evidence>
<dbReference type="Pfam" id="PF00005">
    <property type="entry name" value="ABC_tran"/>
    <property type="match status" value="1"/>
</dbReference>
<keyword evidence="6" id="KW-1278">Translocase</keyword>
<evidence type="ECO:0000256" key="10">
    <source>
        <dbReference type="ARBA" id="ARBA00039098"/>
    </source>
</evidence>
<keyword evidence="4" id="KW-0547">Nucleotide-binding</keyword>
<dbReference type="InterPro" id="IPR003593">
    <property type="entry name" value="AAA+_ATPase"/>
</dbReference>
<dbReference type="GO" id="GO:0016887">
    <property type="term" value="F:ATP hydrolysis activity"/>
    <property type="evidence" value="ECO:0007669"/>
    <property type="project" value="InterPro"/>
</dbReference>
<accession>A0A2V2N705</accession>
<dbReference type="NCBIfam" id="TIGR01727">
    <property type="entry name" value="oligo_HPY"/>
    <property type="match status" value="1"/>
</dbReference>
<keyword evidence="7" id="KW-0406">Ion transport</keyword>
<dbReference type="GO" id="GO:0015833">
    <property type="term" value="P:peptide transport"/>
    <property type="evidence" value="ECO:0007669"/>
    <property type="project" value="InterPro"/>
</dbReference>
<dbReference type="EMBL" id="QGMY01000008">
    <property type="protein sequence ID" value="PWR71311.1"/>
    <property type="molecule type" value="Genomic_DNA"/>
</dbReference>
<dbReference type="PANTHER" id="PTHR43297:SF13">
    <property type="entry name" value="NICKEL ABC TRANSPORTER, ATP-BINDING PROTEIN"/>
    <property type="match status" value="1"/>
</dbReference>
<comment type="subcellular location">
    <subcellularLocation>
        <location evidence="1">Cell membrane</location>
        <topology evidence="1">Peripheral membrane protein</topology>
    </subcellularLocation>
</comment>
<keyword evidence="5 14" id="KW-0067">ATP-binding</keyword>
<comment type="catalytic activity">
    <reaction evidence="12">
        <text>Ni(2+)(out) + ATP + H2O = Ni(2+)(in) + ADP + phosphate + H(+)</text>
        <dbReference type="Rhea" id="RHEA:15557"/>
        <dbReference type="ChEBI" id="CHEBI:15377"/>
        <dbReference type="ChEBI" id="CHEBI:15378"/>
        <dbReference type="ChEBI" id="CHEBI:30616"/>
        <dbReference type="ChEBI" id="CHEBI:43474"/>
        <dbReference type="ChEBI" id="CHEBI:49786"/>
        <dbReference type="ChEBI" id="CHEBI:456216"/>
        <dbReference type="EC" id="7.2.2.11"/>
    </reaction>
    <physiologicalReaction direction="left-to-right" evidence="12">
        <dbReference type="Rhea" id="RHEA:15558"/>
    </physiologicalReaction>
</comment>
<evidence type="ECO:0000313" key="14">
    <source>
        <dbReference type="EMBL" id="PWR71311.1"/>
    </source>
</evidence>
<dbReference type="RefSeq" id="WP_109968929.1">
    <property type="nucleotide sequence ID" value="NZ_CP176093.1"/>
</dbReference>
<dbReference type="GO" id="GO:0005524">
    <property type="term" value="F:ATP binding"/>
    <property type="evidence" value="ECO:0007669"/>
    <property type="project" value="UniProtKB-KW"/>
</dbReference>
<comment type="subunit">
    <text evidence="9">The complex is composed of two ATP-binding proteins (NikD and NikE), two transmembrane proteins (NikB and NikC) and a solute-binding protein (NikA).</text>
</comment>
<dbReference type="PROSITE" id="PS50893">
    <property type="entry name" value="ABC_TRANSPORTER_2"/>
    <property type="match status" value="1"/>
</dbReference>
<feature type="domain" description="ABC transporter" evidence="13">
    <location>
        <begin position="8"/>
        <end position="256"/>
    </location>
</feature>
<keyword evidence="2" id="KW-0813">Transport</keyword>
<evidence type="ECO:0000256" key="2">
    <source>
        <dbReference type="ARBA" id="ARBA00022448"/>
    </source>
</evidence>
<dbReference type="InterPro" id="IPR013563">
    <property type="entry name" value="Oligopep_ABC_C"/>
</dbReference>
<keyword evidence="15" id="KW-1185">Reference proteome</keyword>
<evidence type="ECO:0000256" key="6">
    <source>
        <dbReference type="ARBA" id="ARBA00022967"/>
    </source>
</evidence>
<keyword evidence="3" id="KW-1003">Cell membrane</keyword>
<dbReference type="EC" id="7.2.2.11" evidence="10"/>
<dbReference type="InterPro" id="IPR003439">
    <property type="entry name" value="ABC_transporter-like_ATP-bd"/>
</dbReference>
<dbReference type="CDD" id="cd03257">
    <property type="entry name" value="ABC_NikE_OppD_transporters"/>
    <property type="match status" value="1"/>
</dbReference>
<dbReference type="InterPro" id="IPR050388">
    <property type="entry name" value="ABC_Ni/Peptide_Import"/>
</dbReference>
<dbReference type="SMART" id="SM00382">
    <property type="entry name" value="AAA"/>
    <property type="match status" value="1"/>
</dbReference>
<proteinExistence type="predicted"/>
<evidence type="ECO:0000256" key="5">
    <source>
        <dbReference type="ARBA" id="ARBA00022840"/>
    </source>
</evidence>
<gene>
    <name evidence="14" type="ORF">DK846_10615</name>
</gene>
<evidence type="ECO:0000256" key="3">
    <source>
        <dbReference type="ARBA" id="ARBA00022475"/>
    </source>
</evidence>
<dbReference type="InterPro" id="IPR027417">
    <property type="entry name" value="P-loop_NTPase"/>
</dbReference>
<evidence type="ECO:0000256" key="12">
    <source>
        <dbReference type="ARBA" id="ARBA00048610"/>
    </source>
</evidence>
<organism evidence="14 15">
    <name type="scientific">Methanospirillum lacunae</name>
    <dbReference type="NCBI Taxonomy" id="668570"/>
    <lineage>
        <taxon>Archaea</taxon>
        <taxon>Methanobacteriati</taxon>
        <taxon>Methanobacteriota</taxon>
        <taxon>Stenosarchaea group</taxon>
        <taxon>Methanomicrobia</taxon>
        <taxon>Methanomicrobiales</taxon>
        <taxon>Methanospirillaceae</taxon>
        <taxon>Methanospirillum</taxon>
    </lineage>
</organism>
<evidence type="ECO:0000313" key="15">
    <source>
        <dbReference type="Proteomes" id="UP000245657"/>
    </source>
</evidence>
<dbReference type="GO" id="GO:0005886">
    <property type="term" value="C:plasma membrane"/>
    <property type="evidence" value="ECO:0007669"/>
    <property type="project" value="UniProtKB-SubCell"/>
</dbReference>
<dbReference type="Gene3D" id="3.40.50.300">
    <property type="entry name" value="P-loop containing nucleotide triphosphate hydrolases"/>
    <property type="match status" value="1"/>
</dbReference>
<dbReference type="Proteomes" id="UP000245657">
    <property type="component" value="Unassembled WGS sequence"/>
</dbReference>
<dbReference type="PANTHER" id="PTHR43297">
    <property type="entry name" value="OLIGOPEPTIDE TRANSPORT ATP-BINDING PROTEIN APPD"/>
    <property type="match status" value="1"/>
</dbReference>
<comment type="caution">
    <text evidence="14">The sequence shown here is derived from an EMBL/GenBank/DDBJ whole genome shotgun (WGS) entry which is preliminary data.</text>
</comment>
<reference evidence="14 15" key="1">
    <citation type="submission" date="2018-05" db="EMBL/GenBank/DDBJ databases">
        <title>Draft genome of Methanospirillum lacunae Ki8-1.</title>
        <authorList>
            <person name="Dueholm M.S."/>
            <person name="Nielsen P.H."/>
            <person name="Bakmann L.F."/>
            <person name="Otzen D.E."/>
        </authorList>
    </citation>
    <scope>NUCLEOTIDE SEQUENCE [LARGE SCALE GENOMIC DNA]</scope>
    <source>
        <strain evidence="14 15">Ki8-1</strain>
    </source>
</reference>
<dbReference type="GO" id="GO:0015413">
    <property type="term" value="F:ABC-type nickel transporter activity"/>
    <property type="evidence" value="ECO:0007669"/>
    <property type="project" value="UniProtKB-EC"/>
</dbReference>
<dbReference type="GeneID" id="97547065"/>
<protein>
    <recommendedName>
        <fullName evidence="11">Nickel import system ATP-binding protein NikD</fullName>
        <ecNumber evidence="10">7.2.2.11</ecNumber>
    </recommendedName>
</protein>
<evidence type="ECO:0000259" key="13">
    <source>
        <dbReference type="PROSITE" id="PS50893"/>
    </source>
</evidence>
<evidence type="ECO:0000256" key="1">
    <source>
        <dbReference type="ARBA" id="ARBA00004202"/>
    </source>
</evidence>
<evidence type="ECO:0000256" key="8">
    <source>
        <dbReference type="ARBA" id="ARBA00023136"/>
    </source>
</evidence>